<sequence>MSVAMATAWAVRGRRLINTYGVTEATAYQTFHVYGDRDVNTEGVGGKWPGTTTEIPAGTARYQDILACIGRPLPGVVLRLRRVPDETHNDNETESRIDHRHTPPAIHQDTHVHPDTQSRTHTDVRTGTHQREGVDPLIDLIPPQEALVVGEICLGGDQVALGYAQASSAADLSHSPGQCNAGASGPELRTGLPSPKTDYMVSIEVGEGSLEGRECAQVNATATRAHLVYPFFYAEAEADSTASIASDLDTRTQPSTHLRHTTYTKAPAHLKANTRSTPAVRTDKAPGATAVEKEKAVLACVSVADTLEEVQHRPNSGVETGLQDGTNTTAENISQPTVRGAVGTKRKRVRMYATGDLAHYDHHGNLCLVGRQDHQVGGSKRDEKRDTYALGLSELYLQRLTSTTWPLTANGKVDRTALQQSVCTRYNAINGSSLADRLLAPRSPWQRPIPPTTGHPAGDTSLRGGGVAALVRKIWCNVLGVQPGDVIDSTYLWQIGGDSLTGLRICRLLFRMYHEVPAPKSESGAKNLNNNPKPQREIGNSGTVDAENSRDTTDGDAQVLGVNGHNSHVKSRSACGTTNISNTNEMTTGSDTIHQNDPDGDVSTSIVKEVR</sequence>
<dbReference type="SUPFAM" id="SSF47336">
    <property type="entry name" value="ACP-like"/>
    <property type="match status" value="1"/>
</dbReference>
<feature type="region of interest" description="Disordered" evidence="1">
    <location>
        <begin position="87"/>
        <end position="129"/>
    </location>
</feature>
<feature type="region of interest" description="Disordered" evidence="1">
    <location>
        <begin position="174"/>
        <end position="195"/>
    </location>
</feature>
<reference evidence="2 3" key="1">
    <citation type="submission" date="2011-02" db="EMBL/GenBank/DDBJ databases">
        <title>The Genome Sequence of Sphaeroforma arctica JP610.</title>
        <authorList>
            <consortium name="The Broad Institute Genome Sequencing Platform"/>
            <person name="Russ C."/>
            <person name="Cuomo C."/>
            <person name="Young S.K."/>
            <person name="Zeng Q."/>
            <person name="Gargeya S."/>
            <person name="Alvarado L."/>
            <person name="Berlin A."/>
            <person name="Chapman S.B."/>
            <person name="Chen Z."/>
            <person name="Freedman E."/>
            <person name="Gellesch M."/>
            <person name="Goldberg J."/>
            <person name="Griggs A."/>
            <person name="Gujja S."/>
            <person name="Heilman E."/>
            <person name="Heiman D."/>
            <person name="Howarth C."/>
            <person name="Mehta T."/>
            <person name="Neiman D."/>
            <person name="Pearson M."/>
            <person name="Roberts A."/>
            <person name="Saif S."/>
            <person name="Shea T."/>
            <person name="Shenoy N."/>
            <person name="Sisk P."/>
            <person name="Stolte C."/>
            <person name="Sykes S."/>
            <person name="White J."/>
            <person name="Yandava C."/>
            <person name="Burger G."/>
            <person name="Gray M.W."/>
            <person name="Holland P.W.H."/>
            <person name="King N."/>
            <person name="Lang F.B.F."/>
            <person name="Roger A.J."/>
            <person name="Ruiz-Trillo I."/>
            <person name="Haas B."/>
            <person name="Nusbaum C."/>
            <person name="Birren B."/>
        </authorList>
    </citation>
    <scope>NUCLEOTIDE SEQUENCE [LARGE SCALE GENOMIC DNA]</scope>
    <source>
        <strain evidence="2 3">JP610</strain>
    </source>
</reference>
<dbReference type="GO" id="GO:0043041">
    <property type="term" value="P:amino acid activation for nonribosomal peptide biosynthetic process"/>
    <property type="evidence" value="ECO:0007669"/>
    <property type="project" value="TreeGrafter"/>
</dbReference>
<gene>
    <name evidence="2" type="ORF">SARC_07944</name>
</gene>
<feature type="compositionally biased region" description="Polar residues" evidence="1">
    <location>
        <begin position="524"/>
        <end position="543"/>
    </location>
</feature>
<dbReference type="PANTHER" id="PTHR45527">
    <property type="entry name" value="NONRIBOSOMAL PEPTIDE SYNTHETASE"/>
    <property type="match status" value="1"/>
</dbReference>
<dbReference type="EMBL" id="KQ242265">
    <property type="protein sequence ID" value="KNC79664.1"/>
    <property type="molecule type" value="Genomic_DNA"/>
</dbReference>
<feature type="compositionally biased region" description="Polar residues" evidence="1">
    <location>
        <begin position="313"/>
        <end position="331"/>
    </location>
</feature>
<dbReference type="GeneID" id="25908448"/>
<feature type="compositionally biased region" description="Polar residues" evidence="1">
    <location>
        <begin position="602"/>
        <end position="611"/>
    </location>
</feature>
<name>A0A0L0FSL1_9EUKA</name>
<feature type="region of interest" description="Disordered" evidence="1">
    <location>
        <begin position="519"/>
        <end position="611"/>
    </location>
</feature>
<dbReference type="InterPro" id="IPR036736">
    <property type="entry name" value="ACP-like_sf"/>
</dbReference>
<feature type="compositionally biased region" description="Basic and acidic residues" evidence="1">
    <location>
        <begin position="108"/>
        <end position="129"/>
    </location>
</feature>
<feature type="region of interest" description="Disordered" evidence="1">
    <location>
        <begin position="312"/>
        <end position="331"/>
    </location>
</feature>
<dbReference type="Proteomes" id="UP000054560">
    <property type="component" value="Unassembled WGS sequence"/>
</dbReference>
<dbReference type="GO" id="GO:0044550">
    <property type="term" value="P:secondary metabolite biosynthetic process"/>
    <property type="evidence" value="ECO:0007669"/>
    <property type="project" value="TreeGrafter"/>
</dbReference>
<organism evidence="2 3">
    <name type="scientific">Sphaeroforma arctica JP610</name>
    <dbReference type="NCBI Taxonomy" id="667725"/>
    <lineage>
        <taxon>Eukaryota</taxon>
        <taxon>Ichthyosporea</taxon>
        <taxon>Ichthyophonida</taxon>
        <taxon>Sphaeroforma</taxon>
    </lineage>
</organism>
<dbReference type="PANTHER" id="PTHR45527:SF1">
    <property type="entry name" value="FATTY ACID SYNTHASE"/>
    <property type="match status" value="1"/>
</dbReference>
<accession>A0A0L0FSL1</accession>
<dbReference type="AlphaFoldDB" id="A0A0L0FSL1"/>
<evidence type="ECO:0008006" key="4">
    <source>
        <dbReference type="Google" id="ProtNLM"/>
    </source>
</evidence>
<keyword evidence="3" id="KW-1185">Reference proteome</keyword>
<protein>
    <recommendedName>
        <fullName evidence="4">Carrier domain-containing protein</fullName>
    </recommendedName>
</protein>
<proteinExistence type="predicted"/>
<dbReference type="GO" id="GO:0005737">
    <property type="term" value="C:cytoplasm"/>
    <property type="evidence" value="ECO:0007669"/>
    <property type="project" value="TreeGrafter"/>
</dbReference>
<dbReference type="InterPro" id="IPR042099">
    <property type="entry name" value="ANL_N_sf"/>
</dbReference>
<dbReference type="SUPFAM" id="SSF56801">
    <property type="entry name" value="Acetyl-CoA synthetase-like"/>
    <property type="match status" value="2"/>
</dbReference>
<feature type="compositionally biased region" description="Polar residues" evidence="1">
    <location>
        <begin position="574"/>
        <end position="595"/>
    </location>
</feature>
<evidence type="ECO:0000313" key="2">
    <source>
        <dbReference type="EMBL" id="KNC79664.1"/>
    </source>
</evidence>
<dbReference type="GO" id="GO:0031177">
    <property type="term" value="F:phosphopantetheine binding"/>
    <property type="evidence" value="ECO:0007669"/>
    <property type="project" value="TreeGrafter"/>
</dbReference>
<evidence type="ECO:0000256" key="1">
    <source>
        <dbReference type="SAM" id="MobiDB-lite"/>
    </source>
</evidence>
<dbReference type="RefSeq" id="XP_014153566.1">
    <property type="nucleotide sequence ID" value="XM_014298091.1"/>
</dbReference>
<evidence type="ECO:0000313" key="3">
    <source>
        <dbReference type="Proteomes" id="UP000054560"/>
    </source>
</evidence>
<dbReference type="Gene3D" id="3.40.50.12780">
    <property type="entry name" value="N-terminal domain of ligase-like"/>
    <property type="match status" value="1"/>
</dbReference>
<feature type="compositionally biased region" description="Basic and acidic residues" evidence="1">
    <location>
        <begin position="87"/>
        <end position="101"/>
    </location>
</feature>